<accession>A0A9W6WZA1</accession>
<dbReference type="PANTHER" id="PTHR35606:SF4">
    <property type="entry name" value="CELLULOSE-BINDING FAMILY II PROTEIN"/>
    <property type="match status" value="1"/>
</dbReference>
<sequence length="200" mass="21916">MGQSNVEICSELTNYIFDHLVTNNGSLNYCLVVYDCWPFDDIDVKVVGFAVTDSSLLDWSDDSLGTIYEGSVDADGVPQCLDECYKHQDFAANADTSACSGAPFDMSLWPTLGLGGGAGGDWGSAWTLKHAGEHRQRPATGCCSRDRPWVGLPDFYQTTDKPADYFPVCIMDAGTSATITPADGWMLRRVLEHIKSRYSF</sequence>
<dbReference type="EMBL" id="BSXW01000489">
    <property type="protein sequence ID" value="GMF23806.1"/>
    <property type="molecule type" value="Genomic_DNA"/>
</dbReference>
<evidence type="ECO:0000313" key="1">
    <source>
        <dbReference type="EMBL" id="GMF23806.1"/>
    </source>
</evidence>
<name>A0A9W6WZA1_9STRA</name>
<keyword evidence="2" id="KW-1185">Reference proteome</keyword>
<gene>
    <name evidence="1" type="ORF">Plil01_000966300</name>
</gene>
<protein>
    <submittedName>
        <fullName evidence="1">Unnamed protein product</fullName>
    </submittedName>
</protein>
<dbReference type="Proteomes" id="UP001165083">
    <property type="component" value="Unassembled WGS sequence"/>
</dbReference>
<reference evidence="1" key="1">
    <citation type="submission" date="2023-04" db="EMBL/GenBank/DDBJ databases">
        <title>Phytophthora lilii NBRC 32176.</title>
        <authorList>
            <person name="Ichikawa N."/>
            <person name="Sato H."/>
            <person name="Tonouchi N."/>
        </authorList>
    </citation>
    <scope>NUCLEOTIDE SEQUENCE</scope>
    <source>
        <strain evidence="1">NBRC 32176</strain>
    </source>
</reference>
<dbReference type="PANTHER" id="PTHR35606">
    <property type="entry name" value="CELLULOSE-BINDING FAMILY II PROTEIN"/>
    <property type="match status" value="1"/>
</dbReference>
<dbReference type="AlphaFoldDB" id="A0A9W6WZA1"/>
<organism evidence="1 2">
    <name type="scientific">Phytophthora lilii</name>
    <dbReference type="NCBI Taxonomy" id="2077276"/>
    <lineage>
        <taxon>Eukaryota</taxon>
        <taxon>Sar</taxon>
        <taxon>Stramenopiles</taxon>
        <taxon>Oomycota</taxon>
        <taxon>Peronosporomycetes</taxon>
        <taxon>Peronosporales</taxon>
        <taxon>Peronosporaceae</taxon>
        <taxon>Phytophthora</taxon>
    </lineage>
</organism>
<comment type="caution">
    <text evidence="1">The sequence shown here is derived from an EMBL/GenBank/DDBJ whole genome shotgun (WGS) entry which is preliminary data.</text>
</comment>
<evidence type="ECO:0000313" key="2">
    <source>
        <dbReference type="Proteomes" id="UP001165083"/>
    </source>
</evidence>
<proteinExistence type="predicted"/>